<gene>
    <name evidence="1" type="ORF">D7Z94_25235</name>
</gene>
<evidence type="ECO:0000313" key="2">
    <source>
        <dbReference type="Proteomes" id="UP000276603"/>
    </source>
</evidence>
<reference evidence="1 2" key="1">
    <citation type="submission" date="2018-10" db="EMBL/GenBank/DDBJ databases">
        <title>Ulvibacterium marinum gen. nov., sp. nov., a novel marine bacterium of the family Flavobacteriaceae, isolated from a culture of the green alga Ulva prolifera.</title>
        <authorList>
            <person name="Zhang Z."/>
        </authorList>
    </citation>
    <scope>NUCLEOTIDE SEQUENCE [LARGE SCALE GENOMIC DNA]</scope>
    <source>
        <strain evidence="1 2">CCMM003</strain>
    </source>
</reference>
<dbReference type="Proteomes" id="UP000276603">
    <property type="component" value="Unassembled WGS sequence"/>
</dbReference>
<accession>A0A3B0BSW4</accession>
<sequence length="108" mass="12152">MFFLLPLILPTALVCCNKDDEAEKFYWEQTKCSDPWGTGERDANPITIQALEQYLEDNDIEALRIMFDNKSALDALCESCGCGTGQRIIVTVPKSDETELQDLGFIKV</sequence>
<comment type="caution">
    <text evidence="1">The sequence shown here is derived from an EMBL/GenBank/DDBJ whole genome shotgun (WGS) entry which is preliminary data.</text>
</comment>
<proteinExistence type="predicted"/>
<dbReference type="AlphaFoldDB" id="A0A3B0BSW4"/>
<name>A0A3B0BSW4_9FLAO</name>
<evidence type="ECO:0000313" key="1">
    <source>
        <dbReference type="EMBL" id="RKN75107.1"/>
    </source>
</evidence>
<dbReference type="EMBL" id="RBCJ01000008">
    <property type="protein sequence ID" value="RKN75107.1"/>
    <property type="molecule type" value="Genomic_DNA"/>
</dbReference>
<keyword evidence="2" id="KW-1185">Reference proteome</keyword>
<protein>
    <submittedName>
        <fullName evidence="1">Uncharacterized protein</fullName>
    </submittedName>
</protein>
<organism evidence="1 2">
    <name type="scientific">Ulvibacterium marinum</name>
    <dbReference type="NCBI Taxonomy" id="2419782"/>
    <lineage>
        <taxon>Bacteria</taxon>
        <taxon>Pseudomonadati</taxon>
        <taxon>Bacteroidota</taxon>
        <taxon>Flavobacteriia</taxon>
        <taxon>Flavobacteriales</taxon>
        <taxon>Flavobacteriaceae</taxon>
        <taxon>Ulvibacterium</taxon>
    </lineage>
</organism>